<dbReference type="GO" id="GO:0043041">
    <property type="term" value="P:amino acid activation for nonribosomal peptide biosynthetic process"/>
    <property type="evidence" value="ECO:0007669"/>
    <property type="project" value="TreeGrafter"/>
</dbReference>
<dbReference type="SUPFAM" id="SSF47336">
    <property type="entry name" value="ACP-like"/>
    <property type="match status" value="1"/>
</dbReference>
<evidence type="ECO:0000259" key="5">
    <source>
        <dbReference type="PROSITE" id="PS50075"/>
    </source>
</evidence>
<dbReference type="InterPro" id="IPR036736">
    <property type="entry name" value="ACP-like_sf"/>
</dbReference>
<comment type="caution">
    <text evidence="6">The sequence shown here is derived from an EMBL/GenBank/DDBJ whole genome shotgun (WGS) entry which is preliminary data.</text>
</comment>
<evidence type="ECO:0000256" key="1">
    <source>
        <dbReference type="ARBA" id="ARBA00001957"/>
    </source>
</evidence>
<dbReference type="InterPro" id="IPR045851">
    <property type="entry name" value="AMP-bd_C_sf"/>
</dbReference>
<dbReference type="AlphaFoldDB" id="A0A316ICV0"/>
<dbReference type="GO" id="GO:0016874">
    <property type="term" value="F:ligase activity"/>
    <property type="evidence" value="ECO:0007669"/>
    <property type="project" value="UniProtKB-KW"/>
</dbReference>
<evidence type="ECO:0000313" key="7">
    <source>
        <dbReference type="Proteomes" id="UP000246005"/>
    </source>
</evidence>
<reference evidence="6 7" key="1">
    <citation type="submission" date="2018-05" db="EMBL/GenBank/DDBJ databases">
        <title>Genomic Encyclopedia of Type Strains, Phase IV (KMG-IV): sequencing the most valuable type-strain genomes for metagenomic binning, comparative biology and taxonomic classification.</title>
        <authorList>
            <person name="Goeker M."/>
        </authorList>
    </citation>
    <scope>NUCLEOTIDE SEQUENCE [LARGE SCALE GENOMIC DNA]</scope>
    <source>
        <strain evidence="6 7">DSM 45480</strain>
    </source>
</reference>
<dbReference type="Proteomes" id="UP000246005">
    <property type="component" value="Unassembled WGS sequence"/>
</dbReference>
<dbReference type="GO" id="GO:0005737">
    <property type="term" value="C:cytoplasm"/>
    <property type="evidence" value="ECO:0007669"/>
    <property type="project" value="TreeGrafter"/>
</dbReference>
<protein>
    <submittedName>
        <fullName evidence="6">Phosphopantetheine binding protein</fullName>
    </submittedName>
</protein>
<dbReference type="FunFam" id="1.10.1200.10:FF:000016">
    <property type="entry name" value="Non-ribosomal peptide synthase"/>
    <property type="match status" value="1"/>
</dbReference>
<evidence type="ECO:0000256" key="3">
    <source>
        <dbReference type="ARBA" id="ARBA00022553"/>
    </source>
</evidence>
<feature type="domain" description="Carrier" evidence="5">
    <location>
        <begin position="64"/>
        <end position="139"/>
    </location>
</feature>
<dbReference type="EMBL" id="QGHB01000003">
    <property type="protein sequence ID" value="PWK88162.1"/>
    <property type="molecule type" value="Genomic_DNA"/>
</dbReference>
<comment type="cofactor">
    <cofactor evidence="1">
        <name>pantetheine 4'-phosphate</name>
        <dbReference type="ChEBI" id="CHEBI:47942"/>
    </cofactor>
</comment>
<keyword evidence="3" id="KW-0597">Phosphoprotein</keyword>
<evidence type="ECO:0000256" key="2">
    <source>
        <dbReference type="ARBA" id="ARBA00022450"/>
    </source>
</evidence>
<dbReference type="Gene3D" id="3.30.300.30">
    <property type="match status" value="1"/>
</dbReference>
<keyword evidence="2" id="KW-0596">Phosphopantetheine</keyword>
<dbReference type="Pfam" id="PF00550">
    <property type="entry name" value="PP-binding"/>
    <property type="match status" value="1"/>
</dbReference>
<evidence type="ECO:0000313" key="6">
    <source>
        <dbReference type="EMBL" id="PWK88162.1"/>
    </source>
</evidence>
<name>A0A316ICV0_9PSEU</name>
<dbReference type="InterPro" id="IPR009081">
    <property type="entry name" value="PP-bd_ACP"/>
</dbReference>
<dbReference type="RefSeq" id="WP_109636091.1">
    <property type="nucleotide sequence ID" value="NZ_QGHB01000003.1"/>
</dbReference>
<sequence length="144" mass="15242">MSQGRLVAAVTGSEVDAAIVSERLPAHMIPDHVELRDEIPLSANGKVDRQAVAALVTPRTESTAPQGELETEIAALWADLLGLDEIGRTQNFFTLGGDSLKATRFVEVLRGKHGPIVSLRSFFAAPTVAAVAEALDADVEEGVL</sequence>
<dbReference type="PANTHER" id="PTHR45527">
    <property type="entry name" value="NONRIBOSOMAL PEPTIDE SYNTHETASE"/>
    <property type="match status" value="1"/>
</dbReference>
<dbReference type="PROSITE" id="PS50075">
    <property type="entry name" value="CARRIER"/>
    <property type="match status" value="1"/>
</dbReference>
<dbReference type="GO" id="GO:0044550">
    <property type="term" value="P:secondary metabolite biosynthetic process"/>
    <property type="evidence" value="ECO:0007669"/>
    <property type="project" value="TreeGrafter"/>
</dbReference>
<proteinExistence type="predicted"/>
<accession>A0A316ICV0</accession>
<dbReference type="PANTHER" id="PTHR45527:SF10">
    <property type="entry name" value="PYOCHELIN SYNTHASE PCHF"/>
    <property type="match status" value="1"/>
</dbReference>
<evidence type="ECO:0000256" key="4">
    <source>
        <dbReference type="ARBA" id="ARBA00022598"/>
    </source>
</evidence>
<dbReference type="SUPFAM" id="SSF56801">
    <property type="entry name" value="Acetyl-CoA synthetase-like"/>
    <property type="match status" value="1"/>
</dbReference>
<organism evidence="6 7">
    <name type="scientific">Lentzea atacamensis</name>
    <dbReference type="NCBI Taxonomy" id="531938"/>
    <lineage>
        <taxon>Bacteria</taxon>
        <taxon>Bacillati</taxon>
        <taxon>Actinomycetota</taxon>
        <taxon>Actinomycetes</taxon>
        <taxon>Pseudonocardiales</taxon>
        <taxon>Pseudonocardiaceae</taxon>
        <taxon>Lentzea</taxon>
    </lineage>
</organism>
<dbReference type="GO" id="GO:0031177">
    <property type="term" value="F:phosphopantetheine binding"/>
    <property type="evidence" value="ECO:0007669"/>
    <property type="project" value="TreeGrafter"/>
</dbReference>
<dbReference type="Gene3D" id="1.10.1200.10">
    <property type="entry name" value="ACP-like"/>
    <property type="match status" value="1"/>
</dbReference>
<gene>
    <name evidence="6" type="ORF">C8D88_103358</name>
</gene>
<dbReference type="GO" id="GO:0000036">
    <property type="term" value="F:acyl carrier activity"/>
    <property type="evidence" value="ECO:0007669"/>
    <property type="project" value="TreeGrafter"/>
</dbReference>
<keyword evidence="4" id="KW-0436">Ligase</keyword>